<dbReference type="AlphaFoldDB" id="A0A5M3W3Y9"/>
<feature type="transmembrane region" description="Helical" evidence="1">
    <location>
        <begin position="83"/>
        <end position="104"/>
    </location>
</feature>
<keyword evidence="1" id="KW-0472">Membrane</keyword>
<evidence type="ECO:0000313" key="3">
    <source>
        <dbReference type="Proteomes" id="UP000334990"/>
    </source>
</evidence>
<dbReference type="EMBL" id="BLAD01000072">
    <property type="protein sequence ID" value="GES03755.1"/>
    <property type="molecule type" value="Genomic_DNA"/>
</dbReference>
<keyword evidence="1" id="KW-1133">Transmembrane helix</keyword>
<dbReference type="Proteomes" id="UP000334990">
    <property type="component" value="Unassembled WGS sequence"/>
</dbReference>
<organism evidence="2 3">
    <name type="scientific">Acrocarpospora corrugata</name>
    <dbReference type="NCBI Taxonomy" id="35763"/>
    <lineage>
        <taxon>Bacteria</taxon>
        <taxon>Bacillati</taxon>
        <taxon>Actinomycetota</taxon>
        <taxon>Actinomycetes</taxon>
        <taxon>Streptosporangiales</taxon>
        <taxon>Streptosporangiaceae</taxon>
        <taxon>Acrocarpospora</taxon>
    </lineage>
</organism>
<evidence type="ECO:0000313" key="2">
    <source>
        <dbReference type="EMBL" id="GES03755.1"/>
    </source>
</evidence>
<reference evidence="2 3" key="1">
    <citation type="submission" date="2019-10" db="EMBL/GenBank/DDBJ databases">
        <title>Whole genome shotgun sequence of Acrocarpospora corrugata NBRC 13972.</title>
        <authorList>
            <person name="Ichikawa N."/>
            <person name="Kimura A."/>
            <person name="Kitahashi Y."/>
            <person name="Komaki H."/>
            <person name="Oguchi A."/>
        </authorList>
    </citation>
    <scope>NUCLEOTIDE SEQUENCE [LARGE SCALE GENOMIC DNA]</scope>
    <source>
        <strain evidence="2 3">NBRC 13972</strain>
    </source>
</reference>
<name>A0A5M3W3Y9_9ACTN</name>
<evidence type="ECO:0000256" key="1">
    <source>
        <dbReference type="SAM" id="Phobius"/>
    </source>
</evidence>
<proteinExistence type="predicted"/>
<gene>
    <name evidence="2" type="ORF">Acor_58210</name>
</gene>
<accession>A0A5M3W3Y9</accession>
<sequence length="105" mass="10916">MAGMPHMLGPIESEPFRFTLNTDGRPHTRENVLAVGSFLLGIVALILGFIVGAHIVATAFGIIGFAGGFFAQYVSVTTPQRSLIIMGIVASFVGALLGIAHGGFS</sequence>
<comment type="caution">
    <text evidence="2">The sequence shown here is derived from an EMBL/GenBank/DDBJ whole genome shotgun (WGS) entry which is preliminary data.</text>
</comment>
<keyword evidence="3" id="KW-1185">Reference proteome</keyword>
<keyword evidence="1" id="KW-0812">Transmembrane</keyword>
<protein>
    <submittedName>
        <fullName evidence="2">Uncharacterized protein</fullName>
    </submittedName>
</protein>
<feature type="transmembrane region" description="Helical" evidence="1">
    <location>
        <begin position="38"/>
        <end position="71"/>
    </location>
</feature>